<evidence type="ECO:0000313" key="3">
    <source>
        <dbReference type="EMBL" id="RGS77124.1"/>
    </source>
</evidence>
<reference evidence="3 4" key="1">
    <citation type="submission" date="2018-08" db="EMBL/GenBank/DDBJ databases">
        <title>A genome reference for cultivated species of the human gut microbiota.</title>
        <authorList>
            <person name="Zou Y."/>
            <person name="Xue W."/>
            <person name="Luo G."/>
        </authorList>
    </citation>
    <scope>NUCLEOTIDE SEQUENCE [LARGE SCALE GENOMIC DNA]</scope>
    <source>
        <strain evidence="3 4">AF20-9LB</strain>
    </source>
</reference>
<dbReference type="NCBIfam" id="NF041325">
    <property type="entry name" value="Bacteroid_MobB"/>
    <property type="match status" value="1"/>
</dbReference>
<sequence>MVAKISTGGNMFGALAYNQNKVDSGEAKVLFSNRMLLGEDGNFSIGECMRSFEMQMPVQLSTKKPILHISINPPPEDVLTAQQLSDIAKEYMRKLGYGDHPYLVYKHTDIDRHHIHIVGLRVDETGKPLNDKFEHRRSKQITRELEKKYGLHPAERKERAERPELKKVDYAAGDVKHQIGNTVKAACYGYRFQSFGEYKALLAAYNVCAEEVKGEVNGKPYQGIVYSAMNDKGEKAGNPVKASRIGKSVGYEAVQRRMEKSGEAIRNGKLKERTRKIVATAMQTARSRKELEQQLRKQGIDVVFRQNDSGRIYGVTFIDHDSRVVLNGSRLGKEYSANVFNERFSGETGKMHQSEVETQQQYQPTHQEQPGFMPKSDIVSGVASVLGAFGGLLGGGASGGDEPQDTARQKRKKKKKRTRRID</sequence>
<dbReference type="AlphaFoldDB" id="A0A395VN20"/>
<name>A0A395VN20_BACOV</name>
<dbReference type="Proteomes" id="UP000266492">
    <property type="component" value="Unassembled WGS sequence"/>
</dbReference>
<feature type="region of interest" description="Disordered" evidence="1">
    <location>
        <begin position="350"/>
        <end position="373"/>
    </location>
</feature>
<gene>
    <name evidence="3" type="ORF">DWX70_27360</name>
</gene>
<proteinExistence type="predicted"/>
<dbReference type="Pfam" id="PF03432">
    <property type="entry name" value="Relaxase"/>
    <property type="match status" value="1"/>
</dbReference>
<organism evidence="3 4">
    <name type="scientific">Bacteroides ovatus</name>
    <dbReference type="NCBI Taxonomy" id="28116"/>
    <lineage>
        <taxon>Bacteria</taxon>
        <taxon>Pseudomonadati</taxon>
        <taxon>Bacteroidota</taxon>
        <taxon>Bacteroidia</taxon>
        <taxon>Bacteroidales</taxon>
        <taxon>Bacteroidaceae</taxon>
        <taxon>Bacteroides</taxon>
    </lineage>
</organism>
<feature type="compositionally biased region" description="Low complexity" evidence="1">
    <location>
        <begin position="357"/>
        <end position="370"/>
    </location>
</feature>
<feature type="compositionally biased region" description="Basic residues" evidence="1">
    <location>
        <begin position="409"/>
        <end position="422"/>
    </location>
</feature>
<feature type="region of interest" description="Disordered" evidence="1">
    <location>
        <begin position="393"/>
        <end position="422"/>
    </location>
</feature>
<dbReference type="EMBL" id="QRVZ01000063">
    <property type="protein sequence ID" value="RGS77124.1"/>
    <property type="molecule type" value="Genomic_DNA"/>
</dbReference>
<comment type="caution">
    <text evidence="3">The sequence shown here is derived from an EMBL/GenBank/DDBJ whole genome shotgun (WGS) entry which is preliminary data.</text>
</comment>
<accession>A0A395VN20</accession>
<evidence type="ECO:0000259" key="2">
    <source>
        <dbReference type="Pfam" id="PF03432"/>
    </source>
</evidence>
<protein>
    <submittedName>
        <fullName evidence="3">Mobilization protein</fullName>
    </submittedName>
</protein>
<evidence type="ECO:0000256" key="1">
    <source>
        <dbReference type="SAM" id="MobiDB-lite"/>
    </source>
</evidence>
<dbReference type="RefSeq" id="WP_118419420.1">
    <property type="nucleotide sequence ID" value="NZ_QRVZ01000063.1"/>
</dbReference>
<dbReference type="InterPro" id="IPR005094">
    <property type="entry name" value="Endonuclease_MobA/VirD2"/>
</dbReference>
<evidence type="ECO:0000313" key="4">
    <source>
        <dbReference type="Proteomes" id="UP000266492"/>
    </source>
</evidence>
<feature type="domain" description="MobA/VirD2-like nuclease" evidence="2">
    <location>
        <begin position="43"/>
        <end position="151"/>
    </location>
</feature>